<dbReference type="Proteomes" id="UP000004348">
    <property type="component" value="Chromosome"/>
</dbReference>
<comment type="caution">
    <text evidence="2">The sequence shown here is derived from an EMBL/GenBank/DDBJ whole genome shotgun (WGS) entry which is preliminary data.</text>
</comment>
<evidence type="ECO:0000256" key="1">
    <source>
        <dbReference type="SAM" id="Phobius"/>
    </source>
</evidence>
<feature type="transmembrane region" description="Helical" evidence="1">
    <location>
        <begin position="55"/>
        <end position="73"/>
    </location>
</feature>
<keyword evidence="1" id="KW-0812">Transmembrane</keyword>
<reference evidence="2" key="1">
    <citation type="journal article" date="2011" name="PLoS ONE">
        <title>Genome of a low-salinity ammonia-oxidizing archaeon determined by single-cell and metagenomic analysis.</title>
        <authorList>
            <person name="Blainey P.C."/>
            <person name="Mosier A.C."/>
            <person name="Potanina A."/>
            <person name="Francis C.A."/>
            <person name="Quake S.R."/>
        </authorList>
    </citation>
    <scope>NUCLEOTIDE SEQUENCE [LARGE SCALE GENOMIC DNA]</scope>
    <source>
        <strain evidence="2">SFB1</strain>
    </source>
</reference>
<keyword evidence="1" id="KW-1133">Transmembrane helix</keyword>
<sequence length="88" mass="9892">MFIRWHENNLLVKSGVAIIITGGIMVLSGLFLFYVVQITPEIEPFFRTMKHAGTFVGLLGIGVTLAGVLLYLINRNQPQIQQDFDVKE</sequence>
<feature type="transmembrane region" description="Helical" evidence="1">
    <location>
        <begin position="12"/>
        <end position="35"/>
    </location>
</feature>
<evidence type="ECO:0000313" key="2">
    <source>
        <dbReference type="EMBL" id="EGG42797.1"/>
    </source>
</evidence>
<dbReference type="AlphaFoldDB" id="F3KIQ3"/>
<dbReference type="HOGENOM" id="CLU_2678690_0_0_2"/>
<name>F3KIQ3_9ARCH</name>
<organism evidence="2">
    <name type="scientific">Candidatus Nitrosarchaeum limnium SFB1</name>
    <dbReference type="NCBI Taxonomy" id="886738"/>
    <lineage>
        <taxon>Archaea</taxon>
        <taxon>Nitrososphaerota</taxon>
        <taxon>Nitrososphaeria</taxon>
        <taxon>Nitrosopumilales</taxon>
        <taxon>Nitrosopumilaceae</taxon>
        <taxon>Nitrosarchaeum</taxon>
    </lineage>
</organism>
<dbReference type="STRING" id="886738.Nlim_0352"/>
<gene>
    <name evidence="2" type="ORF">Nlim_0352</name>
</gene>
<dbReference type="EMBL" id="AEGP01000022">
    <property type="protein sequence ID" value="EGG42797.1"/>
    <property type="molecule type" value="Genomic_DNA"/>
</dbReference>
<keyword evidence="1" id="KW-0472">Membrane</keyword>
<protein>
    <submittedName>
        <fullName evidence="2">Uncharacterized protein</fullName>
    </submittedName>
</protein>
<proteinExistence type="predicted"/>
<accession>F3KIQ3</accession>